<feature type="region of interest" description="Disordered" evidence="1">
    <location>
        <begin position="74"/>
        <end position="106"/>
    </location>
</feature>
<organism evidence="2 3">
    <name type="scientific">Endocarpon pusillum</name>
    <dbReference type="NCBI Taxonomy" id="364733"/>
    <lineage>
        <taxon>Eukaryota</taxon>
        <taxon>Fungi</taxon>
        <taxon>Dikarya</taxon>
        <taxon>Ascomycota</taxon>
        <taxon>Pezizomycotina</taxon>
        <taxon>Eurotiomycetes</taxon>
        <taxon>Chaetothyriomycetidae</taxon>
        <taxon>Verrucariales</taxon>
        <taxon>Verrucariaceae</taxon>
        <taxon>Endocarpon</taxon>
    </lineage>
</organism>
<sequence>MAAQRWHEVDSRKTEIGHALLGLPAELPTEIHMPHEPISTLEWSVPTADLSSQSTSPRSPWLFSPLSQTSISPLNTSPSVAHCSTSSSHPQDPSNQTSNEDVHLGSGQASYSSNAYTWESPMDLYSQEPTLRRGPSLSKLLETPQYELEGLMPFDLPERMRFVFESIIKQSFEKLSELEDPKLRAVLGPVHRIKPTLDTGLSALNSLVSGQVPHRLDAVISLLFVAYAIVPTLVDEQNRSQFTEALLQDDIEWMNAIACHEDRYAFQMLLEHRWLPDPRSAVCNQAYGSSSRGWRSLHPTRTPFAQVSIPFEEGRLDNEDEIGFRLRTGLNAQICQWYIDCEFRLWFSINGALT</sequence>
<dbReference type="Proteomes" id="UP000606974">
    <property type="component" value="Unassembled WGS sequence"/>
</dbReference>
<gene>
    <name evidence="2" type="ORF">GJ744_008174</name>
</gene>
<comment type="caution">
    <text evidence="2">The sequence shown here is derived from an EMBL/GenBank/DDBJ whole genome shotgun (WGS) entry which is preliminary data.</text>
</comment>
<dbReference type="EMBL" id="JAACFV010000043">
    <property type="protein sequence ID" value="KAF7509280.1"/>
    <property type="molecule type" value="Genomic_DNA"/>
</dbReference>
<feature type="compositionally biased region" description="Polar residues" evidence="1">
    <location>
        <begin position="74"/>
        <end position="99"/>
    </location>
</feature>
<evidence type="ECO:0000256" key="1">
    <source>
        <dbReference type="SAM" id="MobiDB-lite"/>
    </source>
</evidence>
<dbReference type="OrthoDB" id="10572522at2759"/>
<evidence type="ECO:0000313" key="3">
    <source>
        <dbReference type="Proteomes" id="UP000606974"/>
    </source>
</evidence>
<name>A0A8H7AHL9_9EURO</name>
<protein>
    <submittedName>
        <fullName evidence="2">Uncharacterized protein</fullName>
    </submittedName>
</protein>
<accession>A0A8H7AHL9</accession>
<keyword evidence="3" id="KW-1185">Reference proteome</keyword>
<dbReference type="AlphaFoldDB" id="A0A8H7AHL9"/>
<evidence type="ECO:0000313" key="2">
    <source>
        <dbReference type="EMBL" id="KAF7509280.1"/>
    </source>
</evidence>
<proteinExistence type="predicted"/>
<reference evidence="2" key="1">
    <citation type="submission" date="2020-02" db="EMBL/GenBank/DDBJ databases">
        <authorList>
            <person name="Palmer J.M."/>
        </authorList>
    </citation>
    <scope>NUCLEOTIDE SEQUENCE</scope>
    <source>
        <strain evidence="2">EPUS1.4</strain>
        <tissue evidence="2">Thallus</tissue>
    </source>
</reference>